<evidence type="ECO:0000313" key="8">
    <source>
        <dbReference type="Proteomes" id="UP000606991"/>
    </source>
</evidence>
<evidence type="ECO:0000256" key="2">
    <source>
        <dbReference type="ARBA" id="ARBA00022692"/>
    </source>
</evidence>
<dbReference type="Proteomes" id="UP000606991">
    <property type="component" value="Unassembled WGS sequence"/>
</dbReference>
<feature type="transmembrane region" description="Helical" evidence="5">
    <location>
        <begin position="107"/>
        <end position="126"/>
    </location>
</feature>
<dbReference type="EMBL" id="JAEKNS010000148">
    <property type="protein sequence ID" value="MBJ7596151.1"/>
    <property type="molecule type" value="Genomic_DNA"/>
</dbReference>
<keyword evidence="4 5" id="KW-0472">Membrane</keyword>
<sequence length="341" mass="35368">MLSMLAASVTTVMAGSSPSWLWYATRGLGMSTLIILTATVVVGIGAALRWETRRSPRFVTADLHRNLSLLAVVLLALHITTTLLDPFAQISVRDAVIPTGAAYRPVWLGLGVVAAEMLIAVAASSLLRSRVGPRTWRVIHWLAYASWPLAVVHGLGTGSDSQAAWMVGIDAACVTAVTVAVARRLLHGRLSSLPIRVVGAAAAVASLALASSWAVAGPLQPGWSVRAGTPVVVASKPTTVHPRPGGFSHPLAGVIVRASSGTQLSMRDMVDTGLTLSLRSPTSTETLPVLALARDGRPICTVPATAGTVLYAVCGEVRLTIALYLSGSSVRGLLTTSGPLG</sequence>
<keyword evidence="3 5" id="KW-1133">Transmembrane helix</keyword>
<feature type="transmembrane region" description="Helical" evidence="5">
    <location>
        <begin position="193"/>
        <end position="216"/>
    </location>
</feature>
<dbReference type="AlphaFoldDB" id="A0A934N518"/>
<gene>
    <name evidence="7" type="ORF">JF886_15075</name>
</gene>
<proteinExistence type="predicted"/>
<dbReference type="Pfam" id="PF01794">
    <property type="entry name" value="Ferric_reduct"/>
    <property type="match status" value="1"/>
</dbReference>
<comment type="subcellular location">
    <subcellularLocation>
        <location evidence="1">Membrane</location>
        <topology evidence="1">Multi-pass membrane protein</topology>
    </subcellularLocation>
</comment>
<feature type="transmembrane region" description="Helical" evidence="5">
    <location>
        <begin position="138"/>
        <end position="156"/>
    </location>
</feature>
<dbReference type="GO" id="GO:0016020">
    <property type="term" value="C:membrane"/>
    <property type="evidence" value="ECO:0007669"/>
    <property type="project" value="UniProtKB-SubCell"/>
</dbReference>
<evidence type="ECO:0000313" key="7">
    <source>
        <dbReference type="EMBL" id="MBJ7596151.1"/>
    </source>
</evidence>
<protein>
    <submittedName>
        <fullName evidence="7">Ferric reductase-like transmembrane domain-containing protein</fullName>
    </submittedName>
</protein>
<feature type="transmembrane region" description="Helical" evidence="5">
    <location>
        <begin position="162"/>
        <end position="181"/>
    </location>
</feature>
<feature type="transmembrane region" description="Helical" evidence="5">
    <location>
        <begin position="69"/>
        <end position="87"/>
    </location>
</feature>
<reference evidence="7 8" key="1">
    <citation type="submission" date="2020-10" db="EMBL/GenBank/DDBJ databases">
        <title>Ca. Dormibacterota MAGs.</title>
        <authorList>
            <person name="Montgomery K."/>
        </authorList>
    </citation>
    <scope>NUCLEOTIDE SEQUENCE [LARGE SCALE GENOMIC DNA]</scope>
    <source>
        <strain evidence="7">SC8812_S17_18</strain>
    </source>
</reference>
<dbReference type="InterPro" id="IPR013130">
    <property type="entry name" value="Fe3_Rdtase_TM_dom"/>
</dbReference>
<comment type="caution">
    <text evidence="7">The sequence shown here is derived from an EMBL/GenBank/DDBJ whole genome shotgun (WGS) entry which is preliminary data.</text>
</comment>
<name>A0A934N518_9BACT</name>
<evidence type="ECO:0000259" key="6">
    <source>
        <dbReference type="Pfam" id="PF01794"/>
    </source>
</evidence>
<organism evidence="7 8">
    <name type="scientific">Candidatus Aeolococcus gillhamiae</name>
    <dbReference type="NCBI Taxonomy" id="3127015"/>
    <lineage>
        <taxon>Bacteria</taxon>
        <taxon>Bacillati</taxon>
        <taxon>Candidatus Dormiibacterota</taxon>
        <taxon>Candidatus Dormibacteria</taxon>
        <taxon>Candidatus Aeolococcales</taxon>
        <taxon>Candidatus Aeolococcaceae</taxon>
        <taxon>Candidatus Aeolococcus</taxon>
    </lineage>
</organism>
<evidence type="ECO:0000256" key="1">
    <source>
        <dbReference type="ARBA" id="ARBA00004141"/>
    </source>
</evidence>
<accession>A0A934N518</accession>
<keyword evidence="2 5" id="KW-0812">Transmembrane</keyword>
<feature type="transmembrane region" description="Helical" evidence="5">
    <location>
        <begin position="30"/>
        <end position="48"/>
    </location>
</feature>
<evidence type="ECO:0000256" key="5">
    <source>
        <dbReference type="SAM" id="Phobius"/>
    </source>
</evidence>
<evidence type="ECO:0000256" key="4">
    <source>
        <dbReference type="ARBA" id="ARBA00023136"/>
    </source>
</evidence>
<feature type="domain" description="Ferric oxidoreductase" evidence="6">
    <location>
        <begin position="29"/>
        <end position="150"/>
    </location>
</feature>
<evidence type="ECO:0000256" key="3">
    <source>
        <dbReference type="ARBA" id="ARBA00022989"/>
    </source>
</evidence>